<name>A0A346AWH4_9FIRM</name>
<dbReference type="InterPro" id="IPR002750">
    <property type="entry name" value="CobE/GbiG_C"/>
</dbReference>
<proteinExistence type="predicted"/>
<dbReference type="Pfam" id="PF01890">
    <property type="entry name" value="CbiG_C"/>
    <property type="match status" value="1"/>
</dbReference>
<dbReference type="GO" id="GO:0009236">
    <property type="term" value="P:cobalamin biosynthetic process"/>
    <property type="evidence" value="ECO:0007669"/>
    <property type="project" value="InterPro"/>
</dbReference>
<sequence length="354" mass="37650">MEAVVFSFTAAGTALSLRIGPVLSELGFIVTHETMNKFIPMNPAVLRPFPLNVAESVRLAFRNAEALVFVGAAGIAVRSVAPQLRGKEKDPAVLVVDEKGEYVVPLLSGHIGGANNIARYLAKGLGGHAVITTATDVNNLFAVDEWAAVQGLRLSSLTDAKAFAAALLERGQAGLYSDFPLGGDVPASLVQAEQGPAGLAVTVKDECHPFAVTVVARPPILHIGVGCRRGASADFIARRVGEDMEQLHLSWDAVADVSTIDIKKDEVGITEFARARHLPVRYYTARQLNDAPGKFISSGFVRRVVGTDNVCERAAVLSSHGGRLLLEKSGRDGVTVAIACEEYVVQFGKKEDKV</sequence>
<evidence type="ECO:0000259" key="1">
    <source>
        <dbReference type="Pfam" id="PF01890"/>
    </source>
</evidence>
<dbReference type="InterPro" id="IPR038029">
    <property type="entry name" value="GbiG_N_sf"/>
</dbReference>
<dbReference type="SUPFAM" id="SSF159664">
    <property type="entry name" value="CobE/GbiG C-terminal domain-like"/>
    <property type="match status" value="1"/>
</dbReference>
<dbReference type="InterPro" id="IPR052553">
    <property type="entry name" value="CbiG_hydrolase"/>
</dbReference>
<evidence type="ECO:0000313" key="5">
    <source>
        <dbReference type="Proteomes" id="UP000254337"/>
    </source>
</evidence>
<dbReference type="InterPro" id="IPR036518">
    <property type="entry name" value="CobE/GbiG_C_sf"/>
</dbReference>
<organism evidence="4 5">
    <name type="scientific">Megasphaera stantonii</name>
    <dbReference type="NCBI Taxonomy" id="2144175"/>
    <lineage>
        <taxon>Bacteria</taxon>
        <taxon>Bacillati</taxon>
        <taxon>Bacillota</taxon>
        <taxon>Negativicutes</taxon>
        <taxon>Veillonellales</taxon>
        <taxon>Veillonellaceae</taxon>
        <taxon>Megasphaera</taxon>
    </lineage>
</organism>
<evidence type="ECO:0000259" key="2">
    <source>
        <dbReference type="Pfam" id="PF11760"/>
    </source>
</evidence>
<feature type="domain" description="Cobalamin biosynthesis central region" evidence="3">
    <location>
        <begin position="141"/>
        <end position="218"/>
    </location>
</feature>
<dbReference type="Pfam" id="PF11761">
    <property type="entry name" value="CbiG_mid"/>
    <property type="match status" value="1"/>
</dbReference>
<gene>
    <name evidence="4" type="ORF">DKB62_00765</name>
</gene>
<dbReference type="Proteomes" id="UP000254337">
    <property type="component" value="Chromosome"/>
</dbReference>
<dbReference type="EMBL" id="CP029462">
    <property type="protein sequence ID" value="AXL20217.1"/>
    <property type="molecule type" value="Genomic_DNA"/>
</dbReference>
<dbReference type="Gene3D" id="3.30.420.180">
    <property type="entry name" value="CobE/GbiG C-terminal domain"/>
    <property type="match status" value="1"/>
</dbReference>
<feature type="domain" description="Cobalamin synthesis G N-terminal" evidence="2">
    <location>
        <begin position="57"/>
        <end position="136"/>
    </location>
</feature>
<dbReference type="InterPro" id="IPR021744">
    <property type="entry name" value="CbiG_N"/>
</dbReference>
<dbReference type="Gene3D" id="3.40.50.11220">
    <property type="match status" value="1"/>
</dbReference>
<dbReference type="SUPFAM" id="SSF159672">
    <property type="entry name" value="CbiG N-terminal domain-like"/>
    <property type="match status" value="1"/>
</dbReference>
<dbReference type="RefSeq" id="WP_087478679.1">
    <property type="nucleotide sequence ID" value="NZ_CALYAU010000016.1"/>
</dbReference>
<dbReference type="OrthoDB" id="9781023at2"/>
<reference evidence="4 5" key="1">
    <citation type="submission" date="2018-05" db="EMBL/GenBank/DDBJ databases">
        <title>Complete genome sequence of Megasphaera sp. AJH120T, isolated from the ceca of a chicken.</title>
        <authorList>
            <person name="Maki J."/>
            <person name="Looft T."/>
        </authorList>
    </citation>
    <scope>NUCLEOTIDE SEQUENCE [LARGE SCALE GENOMIC DNA]</scope>
    <source>
        <strain evidence="4 5">AJH120</strain>
    </source>
</reference>
<dbReference type="Pfam" id="PF11760">
    <property type="entry name" value="CbiG_N"/>
    <property type="match status" value="1"/>
</dbReference>
<dbReference type="InterPro" id="IPR021745">
    <property type="entry name" value="CbiG_mid"/>
</dbReference>
<dbReference type="PANTHER" id="PTHR37477:SF1">
    <property type="entry name" value="COBALT-PRECORRIN-5A HYDROLASE"/>
    <property type="match status" value="1"/>
</dbReference>
<dbReference type="KEGG" id="meg:DKB62_00765"/>
<keyword evidence="5" id="KW-1185">Reference proteome</keyword>
<dbReference type="AlphaFoldDB" id="A0A346AWH4"/>
<accession>A0A346AWH4</accession>
<dbReference type="PANTHER" id="PTHR37477">
    <property type="entry name" value="COBALT-PRECORRIN-5A HYDROLASE"/>
    <property type="match status" value="1"/>
</dbReference>
<evidence type="ECO:0000313" key="4">
    <source>
        <dbReference type="EMBL" id="AXL20217.1"/>
    </source>
</evidence>
<protein>
    <submittedName>
        <fullName evidence="4">Cobalamin biosynthesis protein CbiG</fullName>
    </submittedName>
</protein>
<feature type="domain" description="CobE/GbiG C-terminal" evidence="1">
    <location>
        <begin position="221"/>
        <end position="339"/>
    </location>
</feature>
<evidence type="ECO:0000259" key="3">
    <source>
        <dbReference type="Pfam" id="PF11761"/>
    </source>
</evidence>